<proteinExistence type="predicted"/>
<dbReference type="PANTHER" id="PTHR24198">
    <property type="entry name" value="ANKYRIN REPEAT AND PROTEIN KINASE DOMAIN-CONTAINING PROTEIN"/>
    <property type="match status" value="1"/>
</dbReference>
<dbReference type="SUPFAM" id="SSF48403">
    <property type="entry name" value="Ankyrin repeat"/>
    <property type="match status" value="2"/>
</dbReference>
<feature type="repeat" description="ANK" evidence="3">
    <location>
        <begin position="55"/>
        <end position="87"/>
    </location>
</feature>
<dbReference type="Gene3D" id="1.25.40.20">
    <property type="entry name" value="Ankyrin repeat-containing domain"/>
    <property type="match status" value="5"/>
</dbReference>
<evidence type="ECO:0000313" key="4">
    <source>
        <dbReference type="EMBL" id="KAJ5740647.1"/>
    </source>
</evidence>
<reference evidence="4" key="2">
    <citation type="submission" date="2023-01" db="EMBL/GenBank/DDBJ databases">
        <authorList>
            <person name="Petersen C."/>
        </authorList>
    </citation>
    <scope>NUCLEOTIDE SEQUENCE</scope>
    <source>
        <strain evidence="4">IBT 17514</strain>
    </source>
</reference>
<evidence type="ECO:0000313" key="5">
    <source>
        <dbReference type="Proteomes" id="UP001215712"/>
    </source>
</evidence>
<dbReference type="PROSITE" id="PS50297">
    <property type="entry name" value="ANK_REP_REGION"/>
    <property type="match status" value="5"/>
</dbReference>
<evidence type="ECO:0000256" key="3">
    <source>
        <dbReference type="PROSITE-ProRule" id="PRU00023"/>
    </source>
</evidence>
<sequence>MRHINCETLVEELIVDNGSYSKSSLQWAAANGMASLVQIITSNPDNAVLINYVIAGPSCIGVAARFGHTRVVRILLDNGYPIDQTTSRDPLTPLASAARYLHINVVDLLIERGANVEAKMEDGETPLSVAAQFGNAIVAKKLLENGADIRIRIEDGRNPIHLAARNHKEEVLSFLLDWCLEHDCQDCFKDCDNWGTTPLHEVCRGRCNISFIDRLLSTGVLPDVLDNNGESPLMKVFPHYYMVFEDDHEAEDELLQKIKRLSSPSVILRPTVSETKTSLHCAIELADSRPLEWLLEHGGRRGVNEKDAFGNTPLLLALDYKNMNVAQILLRLEDVDVTLRRDTEETVLHIAAQKCTPREMSSILGRHPALLNAVDQNGRTPLLEAFSASRLDNCEYLLTQGADACIADITGQDPLRWASEETERIEFLQLLLDRDFVSLDQQWNTLLHQAVRGVSVDRVSALLRSPDINLHDRNALGETALHVAVQNGCHETTEEMIQLLLENDRDCTLASIHSNGGKTALDFALERGRGNSIRILVQPVWNSTVGIEWDSESF</sequence>
<dbReference type="Pfam" id="PF13637">
    <property type="entry name" value="Ank_4"/>
    <property type="match status" value="1"/>
</dbReference>
<keyword evidence="2 3" id="KW-0040">ANK repeat</keyword>
<comment type="caution">
    <text evidence="4">The sequence shown here is derived from an EMBL/GenBank/DDBJ whole genome shotgun (WGS) entry which is preliminary data.</text>
</comment>
<keyword evidence="5" id="KW-1185">Reference proteome</keyword>
<dbReference type="InterPro" id="IPR002110">
    <property type="entry name" value="Ankyrin_rpt"/>
</dbReference>
<keyword evidence="1" id="KW-0677">Repeat</keyword>
<feature type="repeat" description="ANK" evidence="3">
    <location>
        <begin position="89"/>
        <end position="121"/>
    </location>
</feature>
<dbReference type="AlphaFoldDB" id="A0AAD6HWU1"/>
<dbReference type="EMBL" id="JAQJAN010000001">
    <property type="protein sequence ID" value="KAJ5740647.1"/>
    <property type="molecule type" value="Genomic_DNA"/>
</dbReference>
<dbReference type="PANTHER" id="PTHR24198:SF165">
    <property type="entry name" value="ANKYRIN REPEAT-CONTAINING PROTEIN-RELATED"/>
    <property type="match status" value="1"/>
</dbReference>
<dbReference type="Pfam" id="PF00023">
    <property type="entry name" value="Ank"/>
    <property type="match status" value="1"/>
</dbReference>
<evidence type="ECO:0000256" key="2">
    <source>
        <dbReference type="ARBA" id="ARBA00023043"/>
    </source>
</evidence>
<reference evidence="4" key="1">
    <citation type="journal article" date="2023" name="IMA Fungus">
        <title>Comparative genomic study of the Penicillium genus elucidates a diverse pangenome and 15 lateral gene transfer events.</title>
        <authorList>
            <person name="Petersen C."/>
            <person name="Sorensen T."/>
            <person name="Nielsen M.R."/>
            <person name="Sondergaard T.E."/>
            <person name="Sorensen J.L."/>
            <person name="Fitzpatrick D.A."/>
            <person name="Frisvad J.C."/>
            <person name="Nielsen K.L."/>
        </authorList>
    </citation>
    <scope>NUCLEOTIDE SEQUENCE</scope>
    <source>
        <strain evidence="4">IBT 17514</strain>
    </source>
</reference>
<feature type="repeat" description="ANK" evidence="3">
    <location>
        <begin position="377"/>
        <end position="409"/>
    </location>
</feature>
<feature type="repeat" description="ANK" evidence="3">
    <location>
        <begin position="155"/>
        <end position="177"/>
    </location>
</feature>
<evidence type="ECO:0000256" key="1">
    <source>
        <dbReference type="ARBA" id="ARBA00022737"/>
    </source>
</evidence>
<dbReference type="PROSITE" id="PS50088">
    <property type="entry name" value="ANK_REPEAT"/>
    <property type="match status" value="6"/>
</dbReference>
<feature type="repeat" description="ANK" evidence="3">
    <location>
        <begin position="122"/>
        <end position="154"/>
    </location>
</feature>
<protein>
    <submittedName>
        <fullName evidence="4">Ankyrin repeat-containing domain protein</fullName>
    </submittedName>
</protein>
<dbReference type="SMART" id="SM00248">
    <property type="entry name" value="ANK"/>
    <property type="match status" value="13"/>
</dbReference>
<dbReference type="Pfam" id="PF12796">
    <property type="entry name" value="Ank_2"/>
    <property type="match status" value="3"/>
</dbReference>
<accession>A0AAD6HWU1</accession>
<organism evidence="4 5">
    <name type="scientific">Penicillium malachiteum</name>
    <dbReference type="NCBI Taxonomy" id="1324776"/>
    <lineage>
        <taxon>Eukaryota</taxon>
        <taxon>Fungi</taxon>
        <taxon>Dikarya</taxon>
        <taxon>Ascomycota</taxon>
        <taxon>Pezizomycotina</taxon>
        <taxon>Eurotiomycetes</taxon>
        <taxon>Eurotiomycetidae</taxon>
        <taxon>Eurotiales</taxon>
        <taxon>Aspergillaceae</taxon>
        <taxon>Penicillium</taxon>
    </lineage>
</organism>
<dbReference type="Proteomes" id="UP001215712">
    <property type="component" value="Unassembled WGS sequence"/>
</dbReference>
<feature type="repeat" description="ANK" evidence="3">
    <location>
        <begin position="476"/>
        <end position="512"/>
    </location>
</feature>
<dbReference type="InterPro" id="IPR036770">
    <property type="entry name" value="Ankyrin_rpt-contain_sf"/>
</dbReference>
<name>A0AAD6HWU1_9EURO</name>
<gene>
    <name evidence="4" type="ORF">N7493_000519</name>
</gene>